<name>A0A023MHZ6_9CAUD</name>
<evidence type="ECO:0008006" key="3">
    <source>
        <dbReference type="Google" id="ProtNLM"/>
    </source>
</evidence>
<dbReference type="OrthoDB" id="23461at10239"/>
<dbReference type="GeneID" id="19487054"/>
<accession>A0A023MHZ6</accession>
<evidence type="ECO:0000313" key="2">
    <source>
        <dbReference type="Proteomes" id="UP000026908"/>
    </source>
</evidence>
<keyword evidence="2" id="KW-1185">Reference proteome</keyword>
<proteinExistence type="predicted"/>
<sequence length="71" mass="7963">MFSKKPRSVTEIVASFTTITDELQARIEADQKIAADIQKQQEELALKLAETNKSEKSAQTIMENILKLLGK</sequence>
<protein>
    <recommendedName>
        <fullName evidence="3">Tail length tape-measure protein</fullName>
    </recommendedName>
</protein>
<evidence type="ECO:0000313" key="1">
    <source>
        <dbReference type="EMBL" id="AHN83519.1"/>
    </source>
</evidence>
<dbReference type="KEGG" id="vg:19487054"/>
<dbReference type="Proteomes" id="UP000026908">
    <property type="component" value="Segment"/>
</dbReference>
<reference evidence="1 2" key="1">
    <citation type="journal article" date="2014" name="Genome Announc.">
        <title>Complete Genome Sequences of Two Escherichia coli O157:H7 Phages Effective in Limiting Contamination of Food Products.</title>
        <authorList>
            <person name="Hong Y."/>
            <person name="Pan Y."/>
            <person name="Harman N.J."/>
            <person name="Ebner P.D."/>
        </authorList>
    </citation>
    <scope>NUCLEOTIDE SEQUENCE [LARGE SCALE GENOMIC DNA]</scope>
</reference>
<dbReference type="RefSeq" id="YP_009031708.1">
    <property type="nucleotide sequence ID" value="NC_024139.1"/>
</dbReference>
<organism evidence="1 2">
    <name type="scientific">Escherichia phage vB_EcoS_FFH_1</name>
    <dbReference type="NCBI Taxonomy" id="1446489"/>
    <lineage>
        <taxon>Viruses</taxon>
        <taxon>Duplodnaviria</taxon>
        <taxon>Heunggongvirae</taxon>
        <taxon>Uroviricota</taxon>
        <taxon>Caudoviricetes</taxon>
        <taxon>Demerecviridae</taxon>
        <taxon>Markadamsvirinae</taxon>
        <taxon>Tequintavirus</taxon>
        <taxon>Tequintavirus FFH1</taxon>
    </lineage>
</organism>
<dbReference type="EMBL" id="KJ190157">
    <property type="protein sequence ID" value="AHN83519.1"/>
    <property type="molecule type" value="Genomic_DNA"/>
</dbReference>